<evidence type="ECO:0000313" key="2">
    <source>
        <dbReference type="EnsemblPlants" id="MELO3C033387.2.1"/>
    </source>
</evidence>
<feature type="signal peptide" evidence="1">
    <location>
        <begin position="1"/>
        <end position="21"/>
    </location>
</feature>
<organism evidence="2">
    <name type="scientific">Cucumis melo</name>
    <name type="common">Muskmelon</name>
    <dbReference type="NCBI Taxonomy" id="3656"/>
    <lineage>
        <taxon>Eukaryota</taxon>
        <taxon>Viridiplantae</taxon>
        <taxon>Streptophyta</taxon>
        <taxon>Embryophyta</taxon>
        <taxon>Tracheophyta</taxon>
        <taxon>Spermatophyta</taxon>
        <taxon>Magnoliopsida</taxon>
        <taxon>eudicotyledons</taxon>
        <taxon>Gunneridae</taxon>
        <taxon>Pentapetalae</taxon>
        <taxon>rosids</taxon>
        <taxon>fabids</taxon>
        <taxon>Cucurbitales</taxon>
        <taxon>Cucurbitaceae</taxon>
        <taxon>Benincaseae</taxon>
        <taxon>Cucumis</taxon>
    </lineage>
</organism>
<sequence length="190" mass="21698">MTCHMGTQFCFRVYFLHCAAAIISTRRSLQPVTLAIVQLRRAVALISRLSEVTKQSLAADHSVFNRNSSIVCFKSSRRALRSRPFVAAISRKSKLELRHLFCKPNLTRTFTRGCISCSRGIRAARLRQPPYRSHFQSLSRATPVFLAVNWVIESKIFPKPRINLEFSSTLEAEVRAKASWRMTRSDRGEP</sequence>
<dbReference type="AlphaFoldDB" id="A0A9I9EGE5"/>
<dbReference type="EnsemblPlants" id="MELO3C033387.2.1">
    <property type="protein sequence ID" value="MELO3C033387.2.1"/>
    <property type="gene ID" value="MELO3C033387.2"/>
</dbReference>
<reference evidence="2" key="1">
    <citation type="submission" date="2023-03" db="UniProtKB">
        <authorList>
            <consortium name="EnsemblPlants"/>
        </authorList>
    </citation>
    <scope>IDENTIFICATION</scope>
</reference>
<proteinExistence type="predicted"/>
<protein>
    <recommendedName>
        <fullName evidence="3">Secreted protein</fullName>
    </recommendedName>
</protein>
<feature type="chain" id="PRO_5039911433" description="Secreted protein" evidence="1">
    <location>
        <begin position="22"/>
        <end position="190"/>
    </location>
</feature>
<keyword evidence="1" id="KW-0732">Signal</keyword>
<evidence type="ECO:0008006" key="3">
    <source>
        <dbReference type="Google" id="ProtNLM"/>
    </source>
</evidence>
<evidence type="ECO:0000256" key="1">
    <source>
        <dbReference type="SAM" id="SignalP"/>
    </source>
</evidence>
<name>A0A9I9EGE5_CUCME</name>
<dbReference type="Gramene" id="MELO3C033387.2.1">
    <property type="protein sequence ID" value="MELO3C033387.2.1"/>
    <property type="gene ID" value="MELO3C033387.2"/>
</dbReference>
<accession>A0A9I9EGE5</accession>